<sequence>MGKPVREIVPEELAPDSKGWIQTVVVTLFCVGVAICPLFYLSLFVMAPWLWPVLLAYGMFCVLDPGVENGVGRRREWIRTLRVWDYMVDYFEPRIVTEATLDPERKCIMCVHPHGILSFGPQVVVGAKKVGFDRAYPGITVHPAVLPITLRIPFFGEYLMSMGAISSSRDSIRKCLARGNGHMPGIIIGGAQESLRTDTKVTSLVLKNRKGFVREALLAGADLVPVFVFNENKIYRQVPNPPGSLLYRVQRLFQRYAHFAVPVFYGRNGFTPFKTQITFVAGKPIVVDQIKAPTHQDIDRYHAQYLDALTDLWTRHHAKYDDEAERLDII</sequence>
<name>A0ACC1J1N3_9FUNG</name>
<keyword evidence="1" id="KW-0012">Acyltransferase</keyword>
<evidence type="ECO:0000313" key="2">
    <source>
        <dbReference type="Proteomes" id="UP001150603"/>
    </source>
</evidence>
<dbReference type="EMBL" id="JANBPW010004737">
    <property type="protein sequence ID" value="KAJ1934218.1"/>
    <property type="molecule type" value="Genomic_DNA"/>
</dbReference>
<proteinExistence type="predicted"/>
<reference evidence="1" key="1">
    <citation type="submission" date="2022-07" db="EMBL/GenBank/DDBJ databases">
        <title>Phylogenomic reconstructions and comparative analyses of Kickxellomycotina fungi.</title>
        <authorList>
            <person name="Reynolds N.K."/>
            <person name="Stajich J.E."/>
            <person name="Barry K."/>
            <person name="Grigoriev I.V."/>
            <person name="Crous P."/>
            <person name="Smith M.E."/>
        </authorList>
    </citation>
    <scope>NUCLEOTIDE SEQUENCE</scope>
    <source>
        <strain evidence="1">NRRL 5244</strain>
    </source>
</reference>
<organism evidence="1 2">
    <name type="scientific">Linderina macrospora</name>
    <dbReference type="NCBI Taxonomy" id="4868"/>
    <lineage>
        <taxon>Eukaryota</taxon>
        <taxon>Fungi</taxon>
        <taxon>Fungi incertae sedis</taxon>
        <taxon>Zoopagomycota</taxon>
        <taxon>Kickxellomycotina</taxon>
        <taxon>Kickxellomycetes</taxon>
        <taxon>Kickxellales</taxon>
        <taxon>Kickxellaceae</taxon>
        <taxon>Linderina</taxon>
    </lineage>
</organism>
<accession>A0ACC1J1N3</accession>
<evidence type="ECO:0000313" key="1">
    <source>
        <dbReference type="EMBL" id="KAJ1934218.1"/>
    </source>
</evidence>
<keyword evidence="1" id="KW-0808">Transferase</keyword>
<keyword evidence="2" id="KW-1185">Reference proteome</keyword>
<comment type="caution">
    <text evidence="1">The sequence shown here is derived from an EMBL/GenBank/DDBJ whole genome shotgun (WGS) entry which is preliminary data.</text>
</comment>
<dbReference type="EC" id="2.3.1.22" evidence="1"/>
<dbReference type="Proteomes" id="UP001150603">
    <property type="component" value="Unassembled WGS sequence"/>
</dbReference>
<gene>
    <name evidence="1" type="primary">DGA1_1</name>
    <name evidence="1" type="ORF">FBU59_005771</name>
</gene>
<protein>
    <submittedName>
        <fullName evidence="1">Diacylglycerol O-acyltransferase 1</fullName>
        <ecNumber evidence="1">2.3.1.22</ecNumber>
    </submittedName>
</protein>